<keyword evidence="11 16" id="KW-0694">RNA-binding</keyword>
<evidence type="ECO:0000256" key="16">
    <source>
        <dbReference type="PROSITE-ProRule" id="PRU00209"/>
    </source>
</evidence>
<dbReference type="Gene3D" id="2.40.50.140">
    <property type="entry name" value="Nucleic acid-binding proteins"/>
    <property type="match status" value="1"/>
</dbReference>
<dbReference type="InterPro" id="IPR002547">
    <property type="entry name" value="tRNA-bd_dom"/>
</dbReference>
<evidence type="ECO:0000256" key="1">
    <source>
        <dbReference type="ARBA" id="ARBA00004496"/>
    </source>
</evidence>
<dbReference type="PROSITE" id="PS50886">
    <property type="entry name" value="TRBD"/>
    <property type="match status" value="1"/>
</dbReference>
<dbReference type="InterPro" id="IPR045060">
    <property type="entry name" value="Phe-tRNA-ligase_IIc_bsu"/>
</dbReference>
<dbReference type="SUPFAM" id="SSF56037">
    <property type="entry name" value="PheT/TilS domain"/>
    <property type="match status" value="1"/>
</dbReference>
<keyword evidence="7 15" id="KW-0479">Metal-binding</keyword>
<evidence type="ECO:0000256" key="5">
    <source>
        <dbReference type="ARBA" id="ARBA00022555"/>
    </source>
</evidence>
<evidence type="ECO:0000256" key="4">
    <source>
        <dbReference type="ARBA" id="ARBA00022490"/>
    </source>
</evidence>
<dbReference type="Gene3D" id="3.30.930.10">
    <property type="entry name" value="Bira Bifunctional Protein, Domain 2"/>
    <property type="match status" value="1"/>
</dbReference>
<dbReference type="SUPFAM" id="SSF55681">
    <property type="entry name" value="Class II aaRS and biotin synthetases"/>
    <property type="match status" value="1"/>
</dbReference>
<evidence type="ECO:0000256" key="11">
    <source>
        <dbReference type="ARBA" id="ARBA00022884"/>
    </source>
</evidence>
<comment type="similarity">
    <text evidence="2 15">Belongs to the phenylalanyl-tRNA synthetase beta subunit family. Type 1 subfamily.</text>
</comment>
<comment type="catalytic activity">
    <reaction evidence="14 15">
        <text>tRNA(Phe) + L-phenylalanine + ATP = L-phenylalanyl-tRNA(Phe) + AMP + diphosphate + H(+)</text>
        <dbReference type="Rhea" id="RHEA:19413"/>
        <dbReference type="Rhea" id="RHEA-COMP:9668"/>
        <dbReference type="Rhea" id="RHEA-COMP:9699"/>
        <dbReference type="ChEBI" id="CHEBI:15378"/>
        <dbReference type="ChEBI" id="CHEBI:30616"/>
        <dbReference type="ChEBI" id="CHEBI:33019"/>
        <dbReference type="ChEBI" id="CHEBI:58095"/>
        <dbReference type="ChEBI" id="CHEBI:78442"/>
        <dbReference type="ChEBI" id="CHEBI:78531"/>
        <dbReference type="ChEBI" id="CHEBI:456215"/>
        <dbReference type="EC" id="6.1.1.20"/>
    </reaction>
</comment>
<dbReference type="PROSITE" id="PS51447">
    <property type="entry name" value="FDX_ACB"/>
    <property type="match status" value="1"/>
</dbReference>
<evidence type="ECO:0000256" key="15">
    <source>
        <dbReference type="HAMAP-Rule" id="MF_00283"/>
    </source>
</evidence>
<dbReference type="GO" id="GO:0016740">
    <property type="term" value="F:transferase activity"/>
    <property type="evidence" value="ECO:0007669"/>
    <property type="project" value="UniProtKB-ARBA"/>
</dbReference>
<feature type="domain" description="TRNA-binding" evidence="17">
    <location>
        <begin position="40"/>
        <end position="155"/>
    </location>
</feature>
<dbReference type="InterPro" id="IPR036690">
    <property type="entry name" value="Fdx_antiC-bd_sf"/>
</dbReference>
<evidence type="ECO:0000259" key="18">
    <source>
        <dbReference type="PROSITE" id="PS51447"/>
    </source>
</evidence>
<dbReference type="SMART" id="SM00896">
    <property type="entry name" value="FDX-ACB"/>
    <property type="match status" value="1"/>
</dbReference>
<feature type="binding site" evidence="15">
    <location>
        <position position="472"/>
    </location>
    <ligand>
        <name>Mg(2+)</name>
        <dbReference type="ChEBI" id="CHEBI:18420"/>
        <note>shared with alpha subunit</note>
    </ligand>
</feature>
<dbReference type="GO" id="GO:0000049">
    <property type="term" value="F:tRNA binding"/>
    <property type="evidence" value="ECO:0007669"/>
    <property type="project" value="UniProtKB-UniRule"/>
</dbReference>
<dbReference type="InterPro" id="IPR012340">
    <property type="entry name" value="NA-bd_OB-fold"/>
</dbReference>
<keyword evidence="10 15" id="KW-0460">Magnesium</keyword>
<organism evidence="20 21">
    <name type="scientific">Bacillus pumilus</name>
    <name type="common">Bacillus mesentericus</name>
    <dbReference type="NCBI Taxonomy" id="1408"/>
    <lineage>
        <taxon>Bacteria</taxon>
        <taxon>Bacillati</taxon>
        <taxon>Bacillota</taxon>
        <taxon>Bacilli</taxon>
        <taxon>Bacillales</taxon>
        <taxon>Bacillaceae</taxon>
        <taxon>Bacillus</taxon>
    </lineage>
</organism>
<dbReference type="GO" id="GO:0004826">
    <property type="term" value="F:phenylalanine-tRNA ligase activity"/>
    <property type="evidence" value="ECO:0007669"/>
    <property type="project" value="UniProtKB-UniRule"/>
</dbReference>
<dbReference type="InterPro" id="IPR005147">
    <property type="entry name" value="tRNA_synthase_B5-dom"/>
</dbReference>
<dbReference type="CDD" id="cd00769">
    <property type="entry name" value="PheRS_beta_core"/>
    <property type="match status" value="1"/>
</dbReference>
<keyword evidence="12 15" id="KW-0648">Protein biosynthesis</keyword>
<dbReference type="GO" id="GO:0000287">
    <property type="term" value="F:magnesium ion binding"/>
    <property type="evidence" value="ECO:0007669"/>
    <property type="project" value="UniProtKB-UniRule"/>
</dbReference>
<dbReference type="Gene3D" id="3.30.56.10">
    <property type="match status" value="2"/>
</dbReference>
<evidence type="ECO:0000256" key="6">
    <source>
        <dbReference type="ARBA" id="ARBA00022598"/>
    </source>
</evidence>
<evidence type="ECO:0000256" key="9">
    <source>
        <dbReference type="ARBA" id="ARBA00022840"/>
    </source>
</evidence>
<dbReference type="Gene3D" id="3.50.40.10">
    <property type="entry name" value="Phenylalanyl-trna Synthetase, Chain B, domain 3"/>
    <property type="match status" value="1"/>
</dbReference>
<feature type="binding site" evidence="15">
    <location>
        <position position="462"/>
    </location>
    <ligand>
        <name>Mg(2+)</name>
        <dbReference type="ChEBI" id="CHEBI:18420"/>
        <note>shared with alpha subunit</note>
    </ligand>
</feature>
<dbReference type="InterPro" id="IPR004532">
    <property type="entry name" value="Phe-tRNA-ligase_IIc_bsu_bact"/>
</dbReference>
<dbReference type="PROSITE" id="PS51483">
    <property type="entry name" value="B5"/>
    <property type="match status" value="1"/>
</dbReference>
<dbReference type="GO" id="GO:0005524">
    <property type="term" value="F:ATP binding"/>
    <property type="evidence" value="ECO:0007669"/>
    <property type="project" value="UniProtKB-UniRule"/>
</dbReference>
<evidence type="ECO:0000256" key="2">
    <source>
        <dbReference type="ARBA" id="ARBA00008653"/>
    </source>
</evidence>
<dbReference type="InterPro" id="IPR020825">
    <property type="entry name" value="Phe-tRNA_synthase-like_B3/B4"/>
</dbReference>
<dbReference type="InterPro" id="IPR005146">
    <property type="entry name" value="B3/B4_tRNA-bd"/>
</dbReference>
<evidence type="ECO:0000256" key="3">
    <source>
        <dbReference type="ARBA" id="ARBA00011209"/>
    </source>
</evidence>
<evidence type="ECO:0000256" key="13">
    <source>
        <dbReference type="ARBA" id="ARBA00023146"/>
    </source>
</evidence>
<reference evidence="20 21" key="1">
    <citation type="submission" date="2014-12" db="EMBL/GenBank/DDBJ databases">
        <title>Draft Genome Sequences of Five Spore-Forming Food Isolates of Bacillus pumilus.</title>
        <authorList>
            <person name="de Jong A."/>
            <person name="van Heel A.J."/>
            <person name="Montalban-Lopez M."/>
            <person name="Krawczyk A.O."/>
            <person name="Berendsen E.M."/>
            <person name="Wells-Bennik M."/>
            <person name="Kuipers O.P."/>
        </authorList>
    </citation>
    <scope>NUCLEOTIDE SEQUENCE [LARGE SCALE GENOMIC DNA]</scope>
    <source>
        <strain evidence="20 21">B4127</strain>
    </source>
</reference>
<evidence type="ECO:0000256" key="8">
    <source>
        <dbReference type="ARBA" id="ARBA00022741"/>
    </source>
</evidence>
<keyword evidence="6 15" id="KW-0436">Ligase</keyword>
<dbReference type="InterPro" id="IPR045864">
    <property type="entry name" value="aa-tRNA-synth_II/BPL/LPL"/>
</dbReference>
<dbReference type="GO" id="GO:0009328">
    <property type="term" value="C:phenylalanine-tRNA ligase complex"/>
    <property type="evidence" value="ECO:0007669"/>
    <property type="project" value="TreeGrafter"/>
</dbReference>
<evidence type="ECO:0000256" key="10">
    <source>
        <dbReference type="ARBA" id="ARBA00022842"/>
    </source>
</evidence>
<dbReference type="EC" id="6.1.1.20" evidence="15"/>
<sequence>MFVSYKWLEDYVDLEGIQPDELAEKITRSGIEVEAVEYKGEGIKGVVVGHVVEREQHPNADKLNKCLVDIGEDEPVQIICGAPNVDKGQYVAVATVGAVLPGNFKIKKAKLRGEESHGMICSLQELGVESKLVPKEYAEGIFVFPNDVKPGDDALQALQLDDAVLELGLTPNRVDALNMLGVAYEVAAILGKDIKLPDTAHNTSSEKAADYISVKIEDQEANPLYAAKIIKHVKIGPAPLWIQTRLMNAGIRPINNVVDITNFVLLEYGQPLHAFDYDRFGSKQVVVRKATDSESIQTLDEQERTLSSKHLVITNGTKAHAVAGVMGGLESEVRDETTTILLEAAYFNGQTVRQASRDLGLRSESSTRFEKGLDPQRTKSAAERAAQLISIYAGGEVLSGTVEENHLETSMNVIHVSTERVNKVLGMSISKEDMIQIFNKLGFTVGESNDVLVVTVPSRRMDITIEEDLIEEVARLYGYDNIPSTLPATAGTVGGLTPYQVKRRKVRRFLEGAGLSQAITYSLTNQHKSTAFALNPAYKTRLSLPMSEERSVLRQSLLPNLLDSVAYNLARQADSFGFYETGSVFLAEAEGAKPVEKEHVAGALTGLWHKNLWQGEKKAVDFYVAKGIAEGLFEKLGVSDQITYVQAEREGLHPGRTADVHLNGKVIGFVAALHPVIEKELDLKETYVFEFDLTDVMTSESKDMKYTAIPRFPAVTRDIALVVDQNISSGQLERVIYEAGGDLLTDLSVFDVYEGEHMEEGKKSVAFSLQYLNPEQTLTEEEVTAVHTNVLKALEDTYQAVLRG</sequence>
<dbReference type="SUPFAM" id="SSF54991">
    <property type="entry name" value="Anticodon-binding domain of PheRS"/>
    <property type="match status" value="1"/>
</dbReference>
<feature type="domain" description="FDX-ACB" evidence="18">
    <location>
        <begin position="710"/>
        <end position="803"/>
    </location>
</feature>
<dbReference type="FunFam" id="3.30.930.10:FF:000022">
    <property type="entry name" value="Phenylalanine--tRNA ligase beta subunit"/>
    <property type="match status" value="1"/>
</dbReference>
<dbReference type="GO" id="GO:0006432">
    <property type="term" value="P:phenylalanyl-tRNA aminoacylation"/>
    <property type="evidence" value="ECO:0007669"/>
    <property type="project" value="UniProtKB-UniRule"/>
</dbReference>
<dbReference type="CDD" id="cd02796">
    <property type="entry name" value="tRNA_bind_bactPheRS"/>
    <property type="match status" value="1"/>
</dbReference>
<dbReference type="InterPro" id="IPR009061">
    <property type="entry name" value="DNA-bd_dom_put_sf"/>
</dbReference>
<dbReference type="InterPro" id="IPR005121">
    <property type="entry name" value="Fdx_antiC-bd"/>
</dbReference>
<comment type="cofactor">
    <cofactor evidence="15">
        <name>Mg(2+)</name>
        <dbReference type="ChEBI" id="CHEBI:18420"/>
    </cofactor>
    <text evidence="15">Binds 2 magnesium ions per tetramer.</text>
</comment>
<evidence type="ECO:0000259" key="17">
    <source>
        <dbReference type="PROSITE" id="PS50886"/>
    </source>
</evidence>
<keyword evidence="4 15" id="KW-0963">Cytoplasm</keyword>
<feature type="binding site" evidence="15">
    <location>
        <position position="468"/>
    </location>
    <ligand>
        <name>Mg(2+)</name>
        <dbReference type="ChEBI" id="CHEBI:18420"/>
        <note>shared with alpha subunit</note>
    </ligand>
</feature>
<dbReference type="FunFam" id="2.40.50.140:FF:000045">
    <property type="entry name" value="Phenylalanine--tRNA ligase beta subunit"/>
    <property type="match status" value="1"/>
</dbReference>
<dbReference type="Pfam" id="PF03147">
    <property type="entry name" value="FDX-ACB"/>
    <property type="match status" value="1"/>
</dbReference>
<gene>
    <name evidence="15" type="primary">pheT</name>
    <name evidence="20" type="ORF">B4127_2840</name>
</gene>
<dbReference type="Pfam" id="PF03483">
    <property type="entry name" value="B3_4"/>
    <property type="match status" value="1"/>
</dbReference>
<feature type="binding site" evidence="15">
    <location>
        <position position="471"/>
    </location>
    <ligand>
        <name>Mg(2+)</name>
        <dbReference type="ChEBI" id="CHEBI:18420"/>
        <note>shared with alpha subunit</note>
    </ligand>
</feature>
<dbReference type="RefSeq" id="WP_044139944.1">
    <property type="nucleotide sequence ID" value="NZ_JXCL01000013.1"/>
</dbReference>
<evidence type="ECO:0000256" key="12">
    <source>
        <dbReference type="ARBA" id="ARBA00022917"/>
    </source>
</evidence>
<dbReference type="GO" id="GO:0140096">
    <property type="term" value="F:catalytic activity, acting on a protein"/>
    <property type="evidence" value="ECO:0007669"/>
    <property type="project" value="UniProtKB-ARBA"/>
</dbReference>
<comment type="subunit">
    <text evidence="3 15">Tetramer of two alpha and two beta subunits.</text>
</comment>
<dbReference type="HAMAP" id="MF_00283">
    <property type="entry name" value="Phe_tRNA_synth_beta1"/>
    <property type="match status" value="1"/>
</dbReference>
<feature type="domain" description="B5" evidence="19">
    <location>
        <begin position="409"/>
        <end position="484"/>
    </location>
</feature>
<proteinExistence type="inferred from homology"/>
<dbReference type="SMART" id="SM00874">
    <property type="entry name" value="B5"/>
    <property type="match status" value="1"/>
</dbReference>
<dbReference type="AlphaFoldDB" id="A0AB34QYA1"/>
<dbReference type="EMBL" id="JXCL01000013">
    <property type="protein sequence ID" value="KIL20557.1"/>
    <property type="molecule type" value="Genomic_DNA"/>
</dbReference>
<dbReference type="Proteomes" id="UP000031978">
    <property type="component" value="Unassembled WGS sequence"/>
</dbReference>
<evidence type="ECO:0000259" key="19">
    <source>
        <dbReference type="PROSITE" id="PS51483"/>
    </source>
</evidence>
<dbReference type="Pfam" id="PF01588">
    <property type="entry name" value="tRNA_bind"/>
    <property type="match status" value="1"/>
</dbReference>
<evidence type="ECO:0000313" key="20">
    <source>
        <dbReference type="EMBL" id="KIL20557.1"/>
    </source>
</evidence>
<dbReference type="NCBIfam" id="NF045760">
    <property type="entry name" value="YtpR"/>
    <property type="match status" value="1"/>
</dbReference>
<comment type="caution">
    <text evidence="20">The sequence shown here is derived from an EMBL/GenBank/DDBJ whole genome shotgun (WGS) entry which is preliminary data.</text>
</comment>
<dbReference type="PANTHER" id="PTHR10947:SF0">
    <property type="entry name" value="PHENYLALANINE--TRNA LIGASE BETA SUBUNIT"/>
    <property type="match status" value="1"/>
</dbReference>
<dbReference type="FunFam" id="3.30.56.10:FF:000002">
    <property type="entry name" value="Phenylalanine--tRNA ligase beta subunit"/>
    <property type="match status" value="1"/>
</dbReference>
<keyword evidence="8 15" id="KW-0547">Nucleotide-binding</keyword>
<keyword evidence="13 15" id="KW-0030">Aminoacyl-tRNA synthetase</keyword>
<protein>
    <recommendedName>
        <fullName evidence="15">Phenylalanine--tRNA ligase beta subunit</fullName>
        <ecNumber evidence="15">6.1.1.20</ecNumber>
    </recommendedName>
    <alternativeName>
        <fullName evidence="15">Phenylalanyl-tRNA synthetase beta subunit</fullName>
        <shortName evidence="15">PheRS</shortName>
    </alternativeName>
</protein>
<dbReference type="Pfam" id="PF03484">
    <property type="entry name" value="B5"/>
    <property type="match status" value="1"/>
</dbReference>
<evidence type="ECO:0000256" key="14">
    <source>
        <dbReference type="ARBA" id="ARBA00049255"/>
    </source>
</evidence>
<dbReference type="PANTHER" id="PTHR10947">
    <property type="entry name" value="PHENYLALANYL-TRNA SYNTHETASE BETA CHAIN AND LEUCINE-RICH REPEAT-CONTAINING PROTEIN 47"/>
    <property type="match status" value="1"/>
</dbReference>
<keyword evidence="9 15" id="KW-0067">ATP-binding</keyword>
<dbReference type="InterPro" id="IPR033714">
    <property type="entry name" value="tRNA_bind_bactPheRS"/>
</dbReference>
<dbReference type="Pfam" id="PF17759">
    <property type="entry name" value="tRNA_synthFbeta"/>
    <property type="match status" value="1"/>
</dbReference>
<dbReference type="SUPFAM" id="SSF50249">
    <property type="entry name" value="Nucleic acid-binding proteins"/>
    <property type="match status" value="1"/>
</dbReference>
<dbReference type="FunFam" id="3.50.40.10:FF:000001">
    <property type="entry name" value="Phenylalanine--tRNA ligase beta subunit"/>
    <property type="match status" value="1"/>
</dbReference>
<evidence type="ECO:0000256" key="7">
    <source>
        <dbReference type="ARBA" id="ARBA00022723"/>
    </source>
</evidence>
<keyword evidence="5 16" id="KW-0820">tRNA-binding</keyword>
<accession>A0AB34QYA1</accession>
<dbReference type="NCBIfam" id="TIGR00472">
    <property type="entry name" value="pheT_bact"/>
    <property type="match status" value="1"/>
</dbReference>
<dbReference type="InterPro" id="IPR041616">
    <property type="entry name" value="PheRS_beta_core"/>
</dbReference>
<dbReference type="SUPFAM" id="SSF46955">
    <property type="entry name" value="Putative DNA-binding domain"/>
    <property type="match status" value="1"/>
</dbReference>
<comment type="subcellular location">
    <subcellularLocation>
        <location evidence="1 15">Cytoplasm</location>
    </subcellularLocation>
</comment>
<dbReference type="FunFam" id="3.30.70.380:FF:000001">
    <property type="entry name" value="Phenylalanine--tRNA ligase beta subunit"/>
    <property type="match status" value="1"/>
</dbReference>
<name>A0AB34QYA1_BACPU</name>
<dbReference type="Gene3D" id="3.30.70.380">
    <property type="entry name" value="Ferrodoxin-fold anticodon-binding domain"/>
    <property type="match status" value="1"/>
</dbReference>
<dbReference type="SMART" id="SM00873">
    <property type="entry name" value="B3_4"/>
    <property type="match status" value="1"/>
</dbReference>
<evidence type="ECO:0000313" key="21">
    <source>
        <dbReference type="Proteomes" id="UP000031978"/>
    </source>
</evidence>